<feature type="compositionally biased region" description="Acidic residues" evidence="1">
    <location>
        <begin position="308"/>
        <end position="320"/>
    </location>
</feature>
<feature type="compositionally biased region" description="Basic and acidic residues" evidence="1">
    <location>
        <begin position="239"/>
        <end position="250"/>
    </location>
</feature>
<feature type="compositionally biased region" description="Polar residues" evidence="1">
    <location>
        <begin position="105"/>
        <end position="114"/>
    </location>
</feature>
<evidence type="ECO:0000313" key="2">
    <source>
        <dbReference type="EMBL" id="KAG7347997.1"/>
    </source>
</evidence>
<sequence>MRKSWNRPAAISTTPTAASLQVSKRRCTNNYNRSLFAIEKEAIHNEKPPRASTESISPRGALQQPSSSDPPKQPPTSSSFPVDPKPLWGDRIKTVRPPFNPPKIDTQQNQQTEQCYHPQQPPTTGTKSEERAKDRLSQPSIESNTLTPSDSTVTLGKTNKNDFNDVKEEVVETSKTSDDILGKSGEEEVKETAPVETIIPTVAAEVEDRVSKNIMKILEENDSGSDDDGAGVFFSIGGDEQHERNRKDNEDLQQEEVLEEALERHNKSITEAQKTKDDRERDTTEVLNESAQEDVDHKEGKNFKEQAEAESLESEIEVEDATAINQEEREEEMVSTETRSAERIITNEADAKEKEENTVETSLQDEDETGDTESFAII</sequence>
<accession>A0A9K3PHM0</accession>
<feature type="compositionally biased region" description="Basic and acidic residues" evidence="1">
    <location>
        <begin position="40"/>
        <end position="49"/>
    </location>
</feature>
<feature type="compositionally biased region" description="Acidic residues" evidence="1">
    <location>
        <begin position="251"/>
        <end position="260"/>
    </location>
</feature>
<protein>
    <submittedName>
        <fullName evidence="2">Uncharacterized protein</fullName>
    </submittedName>
</protein>
<feature type="compositionally biased region" description="Acidic residues" evidence="1">
    <location>
        <begin position="220"/>
        <end position="229"/>
    </location>
</feature>
<feature type="region of interest" description="Disordered" evidence="1">
    <location>
        <begin position="40"/>
        <end position="194"/>
    </location>
</feature>
<gene>
    <name evidence="2" type="ORF">IV203_016702</name>
</gene>
<feature type="compositionally biased region" description="Basic and acidic residues" evidence="1">
    <location>
        <begin position="159"/>
        <end position="193"/>
    </location>
</feature>
<evidence type="ECO:0000313" key="3">
    <source>
        <dbReference type="Proteomes" id="UP000693970"/>
    </source>
</evidence>
<feature type="compositionally biased region" description="Basic and acidic residues" evidence="1">
    <location>
        <begin position="294"/>
        <end position="307"/>
    </location>
</feature>
<feature type="region of interest" description="Disordered" evidence="1">
    <location>
        <begin position="1"/>
        <end position="22"/>
    </location>
</feature>
<name>A0A9K3PHM0_9STRA</name>
<feature type="compositionally biased region" description="Basic and acidic residues" evidence="1">
    <location>
        <begin position="261"/>
        <end position="284"/>
    </location>
</feature>
<feature type="compositionally biased region" description="Low complexity" evidence="1">
    <location>
        <begin position="8"/>
        <end position="19"/>
    </location>
</feature>
<feature type="compositionally biased region" description="Low complexity" evidence="1">
    <location>
        <begin position="63"/>
        <end position="79"/>
    </location>
</feature>
<comment type="caution">
    <text evidence="2">The sequence shown here is derived from an EMBL/GenBank/DDBJ whole genome shotgun (WGS) entry which is preliminary data.</text>
</comment>
<keyword evidence="3" id="KW-1185">Reference proteome</keyword>
<feature type="region of interest" description="Disordered" evidence="1">
    <location>
        <begin position="220"/>
        <end position="378"/>
    </location>
</feature>
<feature type="compositionally biased region" description="Basic and acidic residues" evidence="1">
    <location>
        <begin position="127"/>
        <end position="136"/>
    </location>
</feature>
<evidence type="ECO:0000256" key="1">
    <source>
        <dbReference type="SAM" id="MobiDB-lite"/>
    </source>
</evidence>
<feature type="compositionally biased region" description="Polar residues" evidence="1">
    <location>
        <begin position="137"/>
        <end position="158"/>
    </location>
</feature>
<dbReference type="EMBL" id="JAGRRH010000020">
    <property type="protein sequence ID" value="KAG7347997.1"/>
    <property type="molecule type" value="Genomic_DNA"/>
</dbReference>
<reference evidence="2" key="1">
    <citation type="journal article" date="2021" name="Sci. Rep.">
        <title>Diploid genomic architecture of Nitzschia inconspicua, an elite biomass production diatom.</title>
        <authorList>
            <person name="Oliver A."/>
            <person name="Podell S."/>
            <person name="Pinowska A."/>
            <person name="Traller J.C."/>
            <person name="Smith S.R."/>
            <person name="McClure R."/>
            <person name="Beliaev A."/>
            <person name="Bohutskyi P."/>
            <person name="Hill E.A."/>
            <person name="Rabines A."/>
            <person name="Zheng H."/>
            <person name="Allen L.Z."/>
            <person name="Kuo A."/>
            <person name="Grigoriev I.V."/>
            <person name="Allen A.E."/>
            <person name="Hazlebeck D."/>
            <person name="Allen E.E."/>
        </authorList>
    </citation>
    <scope>NUCLEOTIDE SEQUENCE</scope>
    <source>
        <strain evidence="2">Hildebrandi</strain>
    </source>
</reference>
<organism evidence="2 3">
    <name type="scientific">Nitzschia inconspicua</name>
    <dbReference type="NCBI Taxonomy" id="303405"/>
    <lineage>
        <taxon>Eukaryota</taxon>
        <taxon>Sar</taxon>
        <taxon>Stramenopiles</taxon>
        <taxon>Ochrophyta</taxon>
        <taxon>Bacillariophyta</taxon>
        <taxon>Bacillariophyceae</taxon>
        <taxon>Bacillariophycidae</taxon>
        <taxon>Bacillariales</taxon>
        <taxon>Bacillariaceae</taxon>
        <taxon>Nitzschia</taxon>
    </lineage>
</organism>
<reference evidence="2" key="2">
    <citation type="submission" date="2021-04" db="EMBL/GenBank/DDBJ databases">
        <authorList>
            <person name="Podell S."/>
        </authorList>
    </citation>
    <scope>NUCLEOTIDE SEQUENCE</scope>
    <source>
        <strain evidence="2">Hildebrandi</strain>
    </source>
</reference>
<dbReference type="Proteomes" id="UP000693970">
    <property type="component" value="Unassembled WGS sequence"/>
</dbReference>
<proteinExistence type="predicted"/>
<dbReference type="AlphaFoldDB" id="A0A9K3PHM0"/>